<keyword evidence="2" id="KW-0812">Transmembrane</keyword>
<reference evidence="3 4" key="1">
    <citation type="submission" date="2016-10" db="EMBL/GenBank/DDBJ databases">
        <authorList>
            <person name="de Groot N.N."/>
        </authorList>
    </citation>
    <scope>NUCLEOTIDE SEQUENCE [LARGE SCALE GENOMIC DNA]</scope>
    <source>
        <strain evidence="3 4">CGMCC 1.6291</strain>
    </source>
</reference>
<keyword evidence="2" id="KW-0472">Membrane</keyword>
<protein>
    <submittedName>
        <fullName evidence="3">Uncharacterized protein</fullName>
    </submittedName>
</protein>
<evidence type="ECO:0000256" key="1">
    <source>
        <dbReference type="SAM" id="MobiDB-lite"/>
    </source>
</evidence>
<feature type="transmembrane region" description="Helical" evidence="2">
    <location>
        <begin position="37"/>
        <end position="56"/>
    </location>
</feature>
<evidence type="ECO:0000256" key="2">
    <source>
        <dbReference type="SAM" id="Phobius"/>
    </source>
</evidence>
<evidence type="ECO:0000313" key="4">
    <source>
        <dbReference type="Proteomes" id="UP000199657"/>
    </source>
</evidence>
<gene>
    <name evidence="3" type="ORF">SAMN04488052_10130</name>
</gene>
<dbReference type="Proteomes" id="UP000199657">
    <property type="component" value="Unassembled WGS sequence"/>
</dbReference>
<keyword evidence="2" id="KW-1133">Transmembrane helix</keyword>
<feature type="transmembrane region" description="Helical" evidence="2">
    <location>
        <begin position="77"/>
        <end position="97"/>
    </location>
</feature>
<name>A0A1H8PM28_9GAMM</name>
<accession>A0A1H8PM28</accession>
<proteinExistence type="predicted"/>
<dbReference type="AlphaFoldDB" id="A0A1H8PM28"/>
<evidence type="ECO:0000313" key="3">
    <source>
        <dbReference type="EMBL" id="SEO42831.1"/>
    </source>
</evidence>
<dbReference type="EMBL" id="FOEG01000001">
    <property type="protein sequence ID" value="SEO42831.1"/>
    <property type="molecule type" value="Genomic_DNA"/>
</dbReference>
<feature type="region of interest" description="Disordered" evidence="1">
    <location>
        <begin position="1"/>
        <end position="21"/>
    </location>
</feature>
<sequence>MFRNPEGGIIGANRTMPFRQRTGEGPVDPIIEELRSVATWEMILAGVVAVLVTMWFMPGIRESMKRNKENADQPKDWRGLLFPMVFVVLFVLLLISMV</sequence>
<organism evidence="3 4">
    <name type="scientific">Aquisalimonas asiatica</name>
    <dbReference type="NCBI Taxonomy" id="406100"/>
    <lineage>
        <taxon>Bacteria</taxon>
        <taxon>Pseudomonadati</taxon>
        <taxon>Pseudomonadota</taxon>
        <taxon>Gammaproteobacteria</taxon>
        <taxon>Chromatiales</taxon>
        <taxon>Ectothiorhodospiraceae</taxon>
        <taxon>Aquisalimonas</taxon>
    </lineage>
</organism>
<keyword evidence="4" id="KW-1185">Reference proteome</keyword>